<evidence type="ECO:0000256" key="1">
    <source>
        <dbReference type="ARBA" id="ARBA00022448"/>
    </source>
</evidence>
<keyword evidence="1" id="KW-0813">Transport</keyword>
<evidence type="ECO:0000259" key="4">
    <source>
        <dbReference type="PROSITE" id="PS50893"/>
    </source>
</evidence>
<proteinExistence type="predicted"/>
<dbReference type="PROSITE" id="PS50893">
    <property type="entry name" value="ABC_TRANSPORTER_2"/>
    <property type="match status" value="1"/>
</dbReference>
<evidence type="ECO:0000256" key="2">
    <source>
        <dbReference type="ARBA" id="ARBA00022741"/>
    </source>
</evidence>
<dbReference type="InParanoid" id="A0A3G9JYA9"/>
<protein>
    <submittedName>
        <fullName evidence="5">ABC transporter ATP-binding protein</fullName>
    </submittedName>
</protein>
<dbReference type="GO" id="GO:0016887">
    <property type="term" value="F:ATP hydrolysis activity"/>
    <property type="evidence" value="ECO:0007669"/>
    <property type="project" value="InterPro"/>
</dbReference>
<dbReference type="Proteomes" id="UP000268059">
    <property type="component" value="Chromosome"/>
</dbReference>
<dbReference type="GO" id="GO:0005524">
    <property type="term" value="F:ATP binding"/>
    <property type="evidence" value="ECO:0007669"/>
    <property type="project" value="UniProtKB-KW"/>
</dbReference>
<feature type="domain" description="ABC transporter" evidence="4">
    <location>
        <begin position="2"/>
        <end position="224"/>
    </location>
</feature>
<dbReference type="EMBL" id="AP019309">
    <property type="protein sequence ID" value="BBH27989.1"/>
    <property type="molecule type" value="Genomic_DNA"/>
</dbReference>
<dbReference type="InterPro" id="IPR003593">
    <property type="entry name" value="AAA+_ATPase"/>
</dbReference>
<accession>A0A3G9JYA9</accession>
<dbReference type="InterPro" id="IPR017871">
    <property type="entry name" value="ABC_transporter-like_CS"/>
</dbReference>
<dbReference type="PANTHER" id="PTHR42939:SF1">
    <property type="entry name" value="ABC TRANSPORTER ATP-BINDING PROTEIN ALBC-RELATED"/>
    <property type="match status" value="1"/>
</dbReference>
<gene>
    <name evidence="5" type="ORF">SG0102_29230</name>
</gene>
<dbReference type="RefSeq" id="WP_125120665.1">
    <property type="nucleotide sequence ID" value="NZ_AP019309.1"/>
</dbReference>
<keyword evidence="2" id="KW-0547">Nucleotide-binding</keyword>
<reference evidence="5 6" key="1">
    <citation type="submission" date="2018-11" db="EMBL/GenBank/DDBJ databases">
        <title>Novel Erysipelotrichaceae bacterium isolated from small intestine of a swine.</title>
        <authorList>
            <person name="Kim J.S."/>
            <person name="Choe H."/>
            <person name="Lee Y.R."/>
            <person name="Kim K.M."/>
            <person name="Park D.S."/>
        </authorList>
    </citation>
    <scope>NUCLEOTIDE SEQUENCE [LARGE SCALE GENOMIC DNA]</scope>
    <source>
        <strain evidence="5 6">SG0102</strain>
    </source>
</reference>
<evidence type="ECO:0000256" key="3">
    <source>
        <dbReference type="ARBA" id="ARBA00022840"/>
    </source>
</evidence>
<dbReference type="OrthoDB" id="9804819at2"/>
<dbReference type="InterPro" id="IPR051782">
    <property type="entry name" value="ABC_Transporter_VariousFunc"/>
</dbReference>
<dbReference type="InterPro" id="IPR003439">
    <property type="entry name" value="ABC_transporter-like_ATP-bd"/>
</dbReference>
<organism evidence="5 6">
    <name type="scientific">Intestinibaculum porci</name>
    <dbReference type="NCBI Taxonomy" id="2487118"/>
    <lineage>
        <taxon>Bacteria</taxon>
        <taxon>Bacillati</taxon>
        <taxon>Bacillota</taxon>
        <taxon>Erysipelotrichia</taxon>
        <taxon>Erysipelotrichales</taxon>
        <taxon>Erysipelotrichaceae</taxon>
        <taxon>Intestinibaculum</taxon>
    </lineage>
</organism>
<keyword evidence="6" id="KW-1185">Reference proteome</keyword>
<dbReference type="InterPro" id="IPR027417">
    <property type="entry name" value="P-loop_NTPase"/>
</dbReference>
<dbReference type="PANTHER" id="PTHR42939">
    <property type="entry name" value="ABC TRANSPORTER ATP-BINDING PROTEIN ALBC-RELATED"/>
    <property type="match status" value="1"/>
</dbReference>
<keyword evidence="3 5" id="KW-0067">ATP-binding</keyword>
<dbReference type="AlphaFoldDB" id="A0A3G9JYA9"/>
<dbReference type="Gene3D" id="3.40.50.300">
    <property type="entry name" value="P-loop containing nucleotide triphosphate hydrolases"/>
    <property type="match status" value="1"/>
</dbReference>
<dbReference type="Pfam" id="PF00005">
    <property type="entry name" value="ABC_tran"/>
    <property type="match status" value="1"/>
</dbReference>
<evidence type="ECO:0000313" key="5">
    <source>
        <dbReference type="EMBL" id="BBH27989.1"/>
    </source>
</evidence>
<name>A0A3G9JYA9_9FIRM</name>
<dbReference type="KEGG" id="ebm:SG0102_29230"/>
<evidence type="ECO:0000313" key="6">
    <source>
        <dbReference type="Proteomes" id="UP000268059"/>
    </source>
</evidence>
<dbReference type="CDD" id="cd03230">
    <property type="entry name" value="ABC_DR_subfamily_A"/>
    <property type="match status" value="1"/>
</dbReference>
<sequence length="231" mass="25877">MLETKNVSKSFLTKKALEDVSFTLEPGVIYALLGPNGSGKSTWMKMAAALSHPSSGEILLDGEPVNIKSREKIVFLPTDNFYYSTMTIRDVGKYYADFFDDFDQDRFASLLSKMELEDNLKIKTLSSGMLAKVKIAAAMSRIAPYYLLDEPLNGIDLIARDEVMETIIRSLSDEATIIISSHLVEELEPYVNKALFFKQGHLIEACDVEELRSTKGISLADHYRELMKGEA</sequence>
<dbReference type="SMART" id="SM00382">
    <property type="entry name" value="AAA"/>
    <property type="match status" value="1"/>
</dbReference>
<dbReference type="SUPFAM" id="SSF52540">
    <property type="entry name" value="P-loop containing nucleoside triphosphate hydrolases"/>
    <property type="match status" value="1"/>
</dbReference>
<dbReference type="FunCoup" id="A0A3G9JYA9">
    <property type="interactions" value="125"/>
</dbReference>
<dbReference type="PROSITE" id="PS00211">
    <property type="entry name" value="ABC_TRANSPORTER_1"/>
    <property type="match status" value="1"/>
</dbReference>